<dbReference type="Pfam" id="PF00011">
    <property type="entry name" value="HSP20"/>
    <property type="match status" value="1"/>
</dbReference>
<dbReference type="EMBL" id="CP120682">
    <property type="protein sequence ID" value="WKN34611.1"/>
    <property type="molecule type" value="Genomic_DNA"/>
</dbReference>
<reference evidence="4" key="2">
    <citation type="journal article" date="2024" name="Antonie Van Leeuwenhoek">
        <title>Roseihalotalea indica gen. nov., sp. nov., a halophilic Bacteroidetes from mesopelagic Southwest Indian Ocean with higher carbohydrate metabolic potential.</title>
        <authorList>
            <person name="Chen B."/>
            <person name="Zhang M."/>
            <person name="Lin D."/>
            <person name="Ye J."/>
            <person name="Tang K."/>
        </authorList>
    </citation>
    <scope>NUCLEOTIDE SEQUENCE</scope>
    <source>
        <strain evidence="4">TK19036</strain>
    </source>
</reference>
<dbReference type="SUPFAM" id="SSF49764">
    <property type="entry name" value="HSP20-like chaperones"/>
    <property type="match status" value="1"/>
</dbReference>
<dbReference type="InterPro" id="IPR008978">
    <property type="entry name" value="HSP20-like_chaperone"/>
</dbReference>
<proteinExistence type="inferred from homology"/>
<dbReference type="PANTHER" id="PTHR11527">
    <property type="entry name" value="HEAT-SHOCK PROTEIN 20 FAMILY MEMBER"/>
    <property type="match status" value="1"/>
</dbReference>
<dbReference type="InterPro" id="IPR002068">
    <property type="entry name" value="A-crystallin/Hsp20_dom"/>
</dbReference>
<protein>
    <submittedName>
        <fullName evidence="4">Hsp20/alpha crystallin family protein</fullName>
    </submittedName>
</protein>
<dbReference type="CDD" id="cd06464">
    <property type="entry name" value="ACD_sHsps-like"/>
    <property type="match status" value="1"/>
</dbReference>
<gene>
    <name evidence="4" type="ORF">K4G66_19755</name>
</gene>
<evidence type="ECO:0000259" key="3">
    <source>
        <dbReference type="PROSITE" id="PS01031"/>
    </source>
</evidence>
<dbReference type="AlphaFoldDB" id="A0AA49GJ40"/>
<name>A0AA49GJ40_9BACT</name>
<evidence type="ECO:0000256" key="2">
    <source>
        <dbReference type="RuleBase" id="RU003616"/>
    </source>
</evidence>
<organism evidence="4">
    <name type="scientific">Roseihalotalea indica</name>
    <dbReference type="NCBI Taxonomy" id="2867963"/>
    <lineage>
        <taxon>Bacteria</taxon>
        <taxon>Pseudomonadati</taxon>
        <taxon>Bacteroidota</taxon>
        <taxon>Cytophagia</taxon>
        <taxon>Cytophagales</taxon>
        <taxon>Catalimonadaceae</taxon>
        <taxon>Roseihalotalea</taxon>
    </lineage>
</organism>
<reference evidence="4" key="1">
    <citation type="journal article" date="2023" name="Comput. Struct. Biotechnol. J.">
        <title>Discovery of a novel marine Bacteroidetes with a rich repertoire of carbohydrate-active enzymes.</title>
        <authorList>
            <person name="Chen B."/>
            <person name="Liu G."/>
            <person name="Chen Q."/>
            <person name="Wang H."/>
            <person name="Liu L."/>
            <person name="Tang K."/>
        </authorList>
    </citation>
    <scope>NUCLEOTIDE SEQUENCE</scope>
    <source>
        <strain evidence="4">TK19036</strain>
    </source>
</reference>
<sequence length="158" mass="18194">MAHRSFADYLAKKAMKSHILHNGLHRIGDRISHFIDGERFLGRSPYDDTWLAPAEHPPINVIKQQKHYDLEVALPGFATEDIQVSVQHMIMTITAQKDQAVYSNTVRQREFPQVRLQRAFYLPECVSIDNIQASLRNGILYVRLPCEPKTASRRITVQ</sequence>
<evidence type="ECO:0000313" key="4">
    <source>
        <dbReference type="EMBL" id="WKN34611.1"/>
    </source>
</evidence>
<dbReference type="PROSITE" id="PS01031">
    <property type="entry name" value="SHSP"/>
    <property type="match status" value="1"/>
</dbReference>
<feature type="domain" description="SHSP" evidence="3">
    <location>
        <begin position="50"/>
        <end position="158"/>
    </location>
</feature>
<dbReference type="InterPro" id="IPR031107">
    <property type="entry name" value="Small_HSP"/>
</dbReference>
<dbReference type="Gene3D" id="2.60.40.790">
    <property type="match status" value="1"/>
</dbReference>
<comment type="similarity">
    <text evidence="1 2">Belongs to the small heat shock protein (HSP20) family.</text>
</comment>
<accession>A0AA49GJ40</accession>
<evidence type="ECO:0000256" key="1">
    <source>
        <dbReference type="PROSITE-ProRule" id="PRU00285"/>
    </source>
</evidence>